<dbReference type="EMBL" id="LSFN01000014">
    <property type="protein sequence ID" value="OAB74704.1"/>
    <property type="molecule type" value="Genomic_DNA"/>
</dbReference>
<name>A0A167DRQ7_9BACL</name>
<dbReference type="Proteomes" id="UP000077134">
    <property type="component" value="Unassembled WGS sequence"/>
</dbReference>
<evidence type="ECO:0000313" key="1">
    <source>
        <dbReference type="EMBL" id="OAB74704.1"/>
    </source>
</evidence>
<evidence type="ECO:0000313" key="2">
    <source>
        <dbReference type="Proteomes" id="UP000077134"/>
    </source>
</evidence>
<keyword evidence="2" id="KW-1185">Reference proteome</keyword>
<dbReference type="SUPFAM" id="SSF53335">
    <property type="entry name" value="S-adenosyl-L-methionine-dependent methyltransferases"/>
    <property type="match status" value="1"/>
</dbReference>
<sequence>MIITTGNAAADDWVKRAEELSAETGFKYIPRQSSSINKLIERSRDSVALVVLANGARLVRPGQPSIEYHPSMGYVRVKRIIKGDSDPMIEAAGMQSGDSVLDCTAGLGSDSLVFAVKAGSEGSVIALENSVDLAVLLKEGLAHYETGLEEVNQAMRRIKVKHGHHLEILRELPDKSVDIVYFDPMFREPLMDSAAINPLRDFANGEALQLESVQEAIRVARKSVVLKEKWGSPEFARLGFRMLERNHSKITYGVIILDNRK</sequence>
<dbReference type="RefSeq" id="WP_068658267.1">
    <property type="nucleotide sequence ID" value="NZ_CP017770.1"/>
</dbReference>
<dbReference type="InterPro" id="IPR007536">
    <property type="entry name" value="16SrRNA_methylTrfase_J"/>
</dbReference>
<dbReference type="STRING" id="1763538.LPB68_02220"/>
<proteinExistence type="predicted"/>
<protein>
    <submittedName>
        <fullName evidence="1">SAM-dependent methyltransferase</fullName>
    </submittedName>
</protein>
<reference evidence="1 2" key="1">
    <citation type="submission" date="2016-02" db="EMBL/GenBank/DDBJ databases">
        <title>Paenibacillus sp. LPB0068, isolated from Crassostrea gigas.</title>
        <authorList>
            <person name="Shin S.-K."/>
            <person name="Yi H."/>
        </authorList>
    </citation>
    <scope>NUCLEOTIDE SEQUENCE [LARGE SCALE GENOMIC DNA]</scope>
    <source>
        <strain evidence="1 2">LPB0068</strain>
    </source>
</reference>
<dbReference type="KEGG" id="pcx:LPB68_02220"/>
<dbReference type="PANTHER" id="PTHR36112:SF1">
    <property type="entry name" value="RIBOSOMAL RNA SMALL SUBUNIT METHYLTRANSFERASE J"/>
    <property type="match status" value="1"/>
</dbReference>
<comment type="caution">
    <text evidence="1">The sequence shown here is derived from an EMBL/GenBank/DDBJ whole genome shotgun (WGS) entry which is preliminary data.</text>
</comment>
<dbReference type="Gene3D" id="3.40.50.150">
    <property type="entry name" value="Vaccinia Virus protein VP39"/>
    <property type="match status" value="1"/>
</dbReference>
<organism evidence="1 2">
    <name type="scientific">Paenibacillus crassostreae</name>
    <dbReference type="NCBI Taxonomy" id="1763538"/>
    <lineage>
        <taxon>Bacteria</taxon>
        <taxon>Bacillati</taxon>
        <taxon>Bacillota</taxon>
        <taxon>Bacilli</taxon>
        <taxon>Bacillales</taxon>
        <taxon>Paenibacillaceae</taxon>
        <taxon>Paenibacillus</taxon>
    </lineage>
</organism>
<dbReference type="InterPro" id="IPR029063">
    <property type="entry name" value="SAM-dependent_MTases_sf"/>
</dbReference>
<accession>A0A167DRQ7</accession>
<dbReference type="Pfam" id="PF04445">
    <property type="entry name" value="SAM_MT"/>
    <property type="match status" value="1"/>
</dbReference>
<dbReference type="PANTHER" id="PTHR36112">
    <property type="entry name" value="RIBOSOMAL RNA SMALL SUBUNIT METHYLTRANSFERASE J"/>
    <property type="match status" value="1"/>
</dbReference>
<gene>
    <name evidence="1" type="ORF">PNBC_11740</name>
</gene>
<keyword evidence="1" id="KW-0489">Methyltransferase</keyword>
<keyword evidence="1" id="KW-0808">Transferase</keyword>
<dbReference type="AlphaFoldDB" id="A0A167DRQ7"/>
<dbReference type="OrthoDB" id="1653798at2"/>
<dbReference type="GO" id="GO:0008990">
    <property type="term" value="F:rRNA (guanine-N2-)-methyltransferase activity"/>
    <property type="evidence" value="ECO:0007669"/>
    <property type="project" value="InterPro"/>
</dbReference>